<dbReference type="InterPro" id="IPR035914">
    <property type="entry name" value="Sperma_CUB_dom_sf"/>
</dbReference>
<feature type="domain" description="CUB" evidence="5">
    <location>
        <begin position="518"/>
        <end position="632"/>
    </location>
</feature>
<feature type="domain" description="CUB" evidence="5">
    <location>
        <begin position="792"/>
        <end position="906"/>
    </location>
</feature>
<dbReference type="InterPro" id="IPR029052">
    <property type="entry name" value="Metallo-depent_PP-like"/>
</dbReference>
<feature type="compositionally biased region" description="Pro residues" evidence="3">
    <location>
        <begin position="1549"/>
        <end position="1567"/>
    </location>
</feature>
<gene>
    <name evidence="6" type="ORF">PAPYR_2876</name>
</gene>
<keyword evidence="4" id="KW-0812">Transmembrane</keyword>
<dbReference type="SUPFAM" id="SSF56300">
    <property type="entry name" value="Metallo-dependent phosphatases"/>
    <property type="match status" value="1"/>
</dbReference>
<keyword evidence="4" id="KW-0472">Membrane</keyword>
<evidence type="ECO:0000313" key="6">
    <source>
        <dbReference type="EMBL" id="KAJ4460658.1"/>
    </source>
</evidence>
<organism evidence="6 7">
    <name type="scientific">Paratrimastix pyriformis</name>
    <dbReference type="NCBI Taxonomy" id="342808"/>
    <lineage>
        <taxon>Eukaryota</taxon>
        <taxon>Metamonada</taxon>
        <taxon>Preaxostyla</taxon>
        <taxon>Paratrimastigidae</taxon>
        <taxon>Paratrimastix</taxon>
    </lineage>
</organism>
<keyword evidence="2" id="KW-1015">Disulfide bond</keyword>
<name>A0ABQ8UPA6_9EUKA</name>
<sequence>MDLPTCVLTFCLGTQTAFLGRTPLKKFSGKAEGCRMFSARGASCSLFRLGSLLTTSKMCSDPCSSVYLVAEVIEKGALPSVTPWLVVLGLLLLEAHLSQGYCSGMTKIVGQDSGTIAPGAGPFTEACSWEIKPGFQLSDPQRIVIGVRTWDANAKFTLSVYDGMASDGTLLYSYTQGSGRPREVRARLHSLATIVFTPEAGTDSSALELYWYTSVLCSSSETVTLSDQEGSIGSGPGPYKNTMACNWLVAPGGVPDGYHVAFKITMLDTAADDAYVRISNGNGEKLAQYSGAGIPSTEIGCPTASCQVYWHTGEVSNGNMHTGFALQYYLSNGDVTPVLVDFPIWALVVGIVFVVLIVLAAQALLLGKPSVSYARVGLGMSPRLLVVLGLLLLEAHLIQGYCSGMTKIVGQDSGTIAPGAGPFTEACSWEIKPGFQLSDPQRIVIGVRTWDANAAKFTLSVYDGLMSDGTVLYSYTEYNSRPGEVRASLHSLATIVFTPEVGTDSSTLEFYWYTSVLCNNSETVTLSDHEGTITSGRGPYNEDMACNWVVAPGSIPDGYHVAFKFTMLDAVDYDTYVRISNGNGEKLAQYAGVDIPSKEIGCPTAACQVYWHTGDVEYDNSHKGFTLQYYLSDVFAFTSQCSSLLGVQRGTREQMSPRLLVVLGLLLLEAHLSQGYCSGMTKIVGQDSGTIAPGAGPFTEACSWEIKPGFQLSDPQRIVIGVRTWDANAKFTLSVYDGMASDGTLLYSYTQGSGRPREVRARLHSLATIVFTPEAGTDSSALELYWYTSVLCSSSETVTLSDQEGSIGSGPGPYKNTMACNWLVAPGGVPDGYHVAFKITMLDTAADDAYVRISNGNGNKLAQYSGSDIPSKEIGCPTASCQVYWHTGEVSNGNMHTGFALQYYLSDGDITPATVDFPVWAIIVIVFVGVFAVLFFFGCIRKLCKCRVRCAALCSLHFYCGGHISPWSMEIAVAPFKSQAGIRAPYRPELRLVIGVHSLDTVANYSLQVYDGNTTETLLYNYTSGNAKPGEVRARQHTFATIVFIPAATATNVSLELYWYTSVLCGASVVRLADPEGNMTSGPGPYKDGMLCDWVVAPTSIPKGYHVAFLVTMLDTHSDDAYVQINDASDFLVAKFACTNLPSAEIGCPTEYCKVYWHTTEVSPANTHRGFAMRYYLSDGPVTPSGLHLTIYILMGISSGLFLFFLTCCSFRYWRKHPKCSSHWWWDCCVDSCCDTLCPCCQPVCRQKPPRAKGPSDIFCLWLSRASPLEQFASHQQPDRAMEARMITKDVGHLMNRDTWLISDTHFSHKRISELVPARQAAVAAANAPSHDEFLTAQWNSAVQPDDTVLCLGDFAWGGIEQASKQVQGKKILILGNHDRGRSSYLSKDWLECIASPIVFIDGLHFAHLPLVQPPPQAQAAPAAKHAVPPAALICDVDGVRILFSHYALFDAVPEQVAHDNEIRPTIELLERLYRTFQCQVNIHGHIHDSLSSFPDAINVSVERIGFRPVRLGELLDGWRRRVAARTGVSTPPPAGISPATAADAQPALPAPIPASPAPTPADAPAQ</sequence>
<evidence type="ECO:0000313" key="7">
    <source>
        <dbReference type="Proteomes" id="UP001141327"/>
    </source>
</evidence>
<dbReference type="Proteomes" id="UP001141327">
    <property type="component" value="Unassembled WGS sequence"/>
</dbReference>
<feature type="transmembrane region" description="Helical" evidence="4">
    <location>
        <begin position="373"/>
        <end position="393"/>
    </location>
</feature>
<dbReference type="Pfam" id="PF00149">
    <property type="entry name" value="Metallophos"/>
    <property type="match status" value="1"/>
</dbReference>
<dbReference type="EMBL" id="JAPMOS010000011">
    <property type="protein sequence ID" value="KAJ4460658.1"/>
    <property type="molecule type" value="Genomic_DNA"/>
</dbReference>
<dbReference type="InterPro" id="IPR004843">
    <property type="entry name" value="Calcineurin-like_PHP"/>
</dbReference>
<comment type="caution">
    <text evidence="6">The sequence shown here is derived from an EMBL/GenBank/DDBJ whole genome shotgun (WGS) entry which is preliminary data.</text>
</comment>
<evidence type="ECO:0000256" key="4">
    <source>
        <dbReference type="SAM" id="Phobius"/>
    </source>
</evidence>
<evidence type="ECO:0000256" key="2">
    <source>
        <dbReference type="ARBA" id="ARBA00023157"/>
    </source>
</evidence>
<reference evidence="6" key="1">
    <citation type="journal article" date="2022" name="bioRxiv">
        <title>Genomics of Preaxostyla Flagellates Illuminates Evolutionary Transitions and the Path Towards Mitochondrial Loss.</title>
        <authorList>
            <person name="Novak L.V.F."/>
            <person name="Treitli S.C."/>
            <person name="Pyrih J."/>
            <person name="Halakuc P."/>
            <person name="Pipaliya S.V."/>
            <person name="Vacek V."/>
            <person name="Brzon O."/>
            <person name="Soukal P."/>
            <person name="Eme L."/>
            <person name="Dacks J.B."/>
            <person name="Karnkowska A."/>
            <person name="Elias M."/>
            <person name="Hampl V."/>
        </authorList>
    </citation>
    <scope>NUCLEOTIDE SEQUENCE</scope>
    <source>
        <strain evidence="6">RCP-MX</strain>
    </source>
</reference>
<keyword evidence="7" id="KW-1185">Reference proteome</keyword>
<dbReference type="SUPFAM" id="SSF49854">
    <property type="entry name" value="Spermadhesin, CUB domain"/>
    <property type="match status" value="4"/>
</dbReference>
<feature type="transmembrane region" description="Helical" evidence="4">
    <location>
        <begin position="919"/>
        <end position="940"/>
    </location>
</feature>
<dbReference type="Gene3D" id="3.60.21.10">
    <property type="match status" value="1"/>
</dbReference>
<dbReference type="PANTHER" id="PTHR24251">
    <property type="entry name" value="OVOCHYMASE-RELATED"/>
    <property type="match status" value="1"/>
</dbReference>
<dbReference type="PROSITE" id="PS01180">
    <property type="entry name" value="CUB"/>
    <property type="match status" value="4"/>
</dbReference>
<protein>
    <recommendedName>
        <fullName evidence="5">CUB domain-containing protein</fullName>
    </recommendedName>
</protein>
<keyword evidence="1" id="KW-0677">Repeat</keyword>
<feature type="region of interest" description="Disordered" evidence="3">
    <location>
        <begin position="1527"/>
        <end position="1567"/>
    </location>
</feature>
<feature type="compositionally biased region" description="Low complexity" evidence="3">
    <location>
        <begin position="1537"/>
        <end position="1548"/>
    </location>
</feature>
<dbReference type="Gene3D" id="2.60.120.290">
    <property type="entry name" value="Spermadhesin, CUB domain"/>
    <property type="match status" value="4"/>
</dbReference>
<evidence type="ECO:0000256" key="3">
    <source>
        <dbReference type="SAM" id="MobiDB-lite"/>
    </source>
</evidence>
<proteinExistence type="predicted"/>
<accession>A0ABQ8UPA6</accession>
<feature type="transmembrane region" description="Helical" evidence="4">
    <location>
        <begin position="344"/>
        <end position="366"/>
    </location>
</feature>
<keyword evidence="4" id="KW-1133">Transmembrane helix</keyword>
<feature type="transmembrane region" description="Helical" evidence="4">
    <location>
        <begin position="1191"/>
        <end position="1214"/>
    </location>
</feature>
<feature type="domain" description="CUB" evidence="5">
    <location>
        <begin position="1065"/>
        <end position="1178"/>
    </location>
</feature>
<feature type="domain" description="CUB" evidence="5">
    <location>
        <begin position="217"/>
        <end position="331"/>
    </location>
</feature>
<dbReference type="InterPro" id="IPR000859">
    <property type="entry name" value="CUB_dom"/>
</dbReference>
<evidence type="ECO:0000256" key="1">
    <source>
        <dbReference type="ARBA" id="ARBA00022737"/>
    </source>
</evidence>
<evidence type="ECO:0000259" key="5">
    <source>
        <dbReference type="PROSITE" id="PS01180"/>
    </source>
</evidence>